<comment type="caution">
    <text evidence="1">The sequence shown here is derived from an EMBL/GenBank/DDBJ whole genome shotgun (WGS) entry which is preliminary data.</text>
</comment>
<sequence>MARMRRRHNSENSPDGKVIIITPSGEFFFPQKSSSTNLNI</sequence>
<dbReference type="AlphaFoldDB" id="E0DI97"/>
<dbReference type="STRING" id="553207.HMPREF0299_5407"/>
<dbReference type="Proteomes" id="UP000004218">
    <property type="component" value="Unassembled WGS sequence"/>
</dbReference>
<organism evidence="1 2">
    <name type="scientific">Corynebacterium matruchotii ATCC 14266</name>
    <dbReference type="NCBI Taxonomy" id="553207"/>
    <lineage>
        <taxon>Bacteria</taxon>
        <taxon>Bacillati</taxon>
        <taxon>Actinomycetota</taxon>
        <taxon>Actinomycetes</taxon>
        <taxon>Mycobacteriales</taxon>
        <taxon>Corynebacteriaceae</taxon>
        <taxon>Corynebacterium</taxon>
    </lineage>
</organism>
<keyword evidence="2" id="KW-1185">Reference proteome</keyword>
<reference evidence="1" key="1">
    <citation type="submission" date="2010-08" db="EMBL/GenBank/DDBJ databases">
        <authorList>
            <person name="Harkins D.M."/>
            <person name="Madupu R."/>
            <person name="Durkin A.S."/>
            <person name="Torralba M."/>
            <person name="Methe B."/>
            <person name="Sutton G.G."/>
            <person name="Nelson K.E."/>
        </authorList>
    </citation>
    <scope>NUCLEOTIDE SEQUENCE [LARGE SCALE GENOMIC DNA]</scope>
    <source>
        <strain evidence="1">ATCC 14266</strain>
    </source>
</reference>
<evidence type="ECO:0000313" key="2">
    <source>
        <dbReference type="Proteomes" id="UP000004218"/>
    </source>
</evidence>
<protein>
    <submittedName>
        <fullName evidence="1">Uncharacterized protein</fullName>
    </submittedName>
</protein>
<gene>
    <name evidence="1" type="ORF">HMPREF0299_5407</name>
</gene>
<name>E0DI97_9CORY</name>
<evidence type="ECO:0000313" key="1">
    <source>
        <dbReference type="EMBL" id="EFM47842.1"/>
    </source>
</evidence>
<dbReference type="EMBL" id="ACSH02000008">
    <property type="protein sequence ID" value="EFM47842.1"/>
    <property type="molecule type" value="Genomic_DNA"/>
</dbReference>
<accession>E0DI97</accession>
<proteinExistence type="predicted"/>